<evidence type="ECO:0000313" key="3">
    <source>
        <dbReference type="Proteomes" id="UP001434337"/>
    </source>
</evidence>
<keyword evidence="1" id="KW-1133">Transmembrane helix</keyword>
<sequence length="136" mass="14765">MTSPTETDAERIARRYPPAALPRWTWIVVAALFVAIGTPWLLWAAIHGANPAIDAKLVAYDVRSDTEVDVQITVERPDPAVTGVCSVRAQAIGTETVGEIDIVMEPGSERLVTVHETIRTFRRATSASVVACRVTP</sequence>
<dbReference type="InterPro" id="IPR025443">
    <property type="entry name" value="DUF4307"/>
</dbReference>
<keyword evidence="3" id="KW-1185">Reference proteome</keyword>
<feature type="transmembrane region" description="Helical" evidence="1">
    <location>
        <begin position="24"/>
        <end position="46"/>
    </location>
</feature>
<accession>A0ABZ3C9M4</accession>
<protein>
    <submittedName>
        <fullName evidence="2">DUF4307 domain-containing protein</fullName>
    </submittedName>
</protein>
<dbReference type="EMBL" id="CP115965">
    <property type="protein sequence ID" value="WZW99270.1"/>
    <property type="molecule type" value="Genomic_DNA"/>
</dbReference>
<evidence type="ECO:0000256" key="1">
    <source>
        <dbReference type="SAM" id="Phobius"/>
    </source>
</evidence>
<gene>
    <name evidence="2" type="ORF">PCC79_03470</name>
</gene>
<evidence type="ECO:0000313" key="2">
    <source>
        <dbReference type="EMBL" id="WZW99270.1"/>
    </source>
</evidence>
<dbReference type="Pfam" id="PF14155">
    <property type="entry name" value="DUF4307"/>
    <property type="match status" value="1"/>
</dbReference>
<proteinExistence type="predicted"/>
<keyword evidence="1" id="KW-0472">Membrane</keyword>
<dbReference type="RefSeq" id="WP_232549626.1">
    <property type="nucleotide sequence ID" value="NZ_CP115965.1"/>
</dbReference>
<name>A0ABZ3C9M4_9ACTN</name>
<reference evidence="2 3" key="1">
    <citation type="journal article" date="2023" name="Environ Microbiome">
        <title>A coral-associated actinobacterium mitigates coral bleaching under heat stress.</title>
        <authorList>
            <person name="Li J."/>
            <person name="Zou Y."/>
            <person name="Li Q."/>
            <person name="Zhang J."/>
            <person name="Bourne D.G."/>
            <person name="Lyu Y."/>
            <person name="Liu C."/>
            <person name="Zhang S."/>
        </authorList>
    </citation>
    <scope>NUCLEOTIDE SEQUENCE [LARGE SCALE GENOMIC DNA]</scope>
    <source>
        <strain evidence="2 3">SCSIO 13291</strain>
    </source>
</reference>
<keyword evidence="1" id="KW-0812">Transmembrane</keyword>
<dbReference type="Proteomes" id="UP001434337">
    <property type="component" value="Chromosome"/>
</dbReference>
<organism evidence="2 3">
    <name type="scientific">Propioniciclava soli</name>
    <dbReference type="NCBI Taxonomy" id="2775081"/>
    <lineage>
        <taxon>Bacteria</taxon>
        <taxon>Bacillati</taxon>
        <taxon>Actinomycetota</taxon>
        <taxon>Actinomycetes</taxon>
        <taxon>Propionibacteriales</taxon>
        <taxon>Propionibacteriaceae</taxon>
        <taxon>Propioniciclava</taxon>
    </lineage>
</organism>